<sequence>MASTFSTTTRKSTTTCSPSRAPCASSKGDVSRAEPFNPPPDGNRRFVGRKASIHGTVMYSSAARPRGGEGSPSDDIEAALCTAMRMRAKLPAEWYAKAEEVTDVLDHHWHTQDIPVCDEVCEEMIQTRQAAVDKWLTEQTNQMPGELRDAMDVRGSTLRIETGCSQEDVDRIASIRADPARAHIIKSAEADPETEADLHHVDMCSGLHKVLYLQGGEVMNTYVTAARHEMLEAARRGKEGEPVGGELDRDTTMERRKGCSASAAASRHDTHTHRQHQQQAASSSGMEEDTDDQHFQVLGVSRDADLATITAAYRHLALLRHPDKPGGTT</sequence>
<evidence type="ECO:0000313" key="4">
    <source>
        <dbReference type="Proteomes" id="UP000041254"/>
    </source>
</evidence>
<proteinExistence type="predicted"/>
<dbReference type="InParanoid" id="A0A0G4FVH9"/>
<feature type="region of interest" description="Disordered" evidence="1">
    <location>
        <begin position="233"/>
        <end position="291"/>
    </location>
</feature>
<feature type="domain" description="J" evidence="2">
    <location>
        <begin position="293"/>
        <end position="329"/>
    </location>
</feature>
<keyword evidence="4" id="KW-1185">Reference proteome</keyword>
<dbReference type="SUPFAM" id="SSF46565">
    <property type="entry name" value="Chaperone J-domain"/>
    <property type="match status" value="1"/>
</dbReference>
<evidence type="ECO:0000313" key="3">
    <source>
        <dbReference type="EMBL" id="CEM18712.1"/>
    </source>
</evidence>
<reference evidence="3 4" key="1">
    <citation type="submission" date="2014-11" db="EMBL/GenBank/DDBJ databases">
        <authorList>
            <person name="Zhu J."/>
            <person name="Qi W."/>
            <person name="Song R."/>
        </authorList>
    </citation>
    <scope>NUCLEOTIDE SEQUENCE [LARGE SCALE GENOMIC DNA]</scope>
</reference>
<dbReference type="Proteomes" id="UP000041254">
    <property type="component" value="Unassembled WGS sequence"/>
</dbReference>
<evidence type="ECO:0000256" key="1">
    <source>
        <dbReference type="SAM" id="MobiDB-lite"/>
    </source>
</evidence>
<dbReference type="CDD" id="cd06257">
    <property type="entry name" value="DnaJ"/>
    <property type="match status" value="1"/>
</dbReference>
<dbReference type="PROSITE" id="PS50076">
    <property type="entry name" value="DNAJ_2"/>
    <property type="match status" value="1"/>
</dbReference>
<accession>A0A0G4FVH9</accession>
<feature type="compositionally biased region" description="Low complexity" evidence="1">
    <location>
        <begin position="1"/>
        <end position="19"/>
    </location>
</feature>
<dbReference type="VEuPathDB" id="CryptoDB:Vbra_22950"/>
<name>A0A0G4FVH9_VITBC</name>
<dbReference type="Pfam" id="PF00226">
    <property type="entry name" value="DnaJ"/>
    <property type="match status" value="1"/>
</dbReference>
<protein>
    <recommendedName>
        <fullName evidence="2">J domain-containing protein</fullName>
    </recommendedName>
</protein>
<feature type="region of interest" description="Disordered" evidence="1">
    <location>
        <begin position="1"/>
        <end position="46"/>
    </location>
</feature>
<feature type="compositionally biased region" description="Basic and acidic residues" evidence="1">
    <location>
        <begin position="233"/>
        <end position="257"/>
    </location>
</feature>
<dbReference type="EMBL" id="CDMY01000507">
    <property type="protein sequence ID" value="CEM18712.1"/>
    <property type="molecule type" value="Genomic_DNA"/>
</dbReference>
<dbReference type="AlphaFoldDB" id="A0A0G4FVH9"/>
<dbReference type="Gene3D" id="1.10.287.110">
    <property type="entry name" value="DnaJ domain"/>
    <property type="match status" value="1"/>
</dbReference>
<gene>
    <name evidence="3" type="ORF">Vbra_22950</name>
</gene>
<evidence type="ECO:0000259" key="2">
    <source>
        <dbReference type="PROSITE" id="PS50076"/>
    </source>
</evidence>
<dbReference type="InterPro" id="IPR036869">
    <property type="entry name" value="J_dom_sf"/>
</dbReference>
<organism evidence="3 4">
    <name type="scientific">Vitrella brassicaformis (strain CCMP3155)</name>
    <dbReference type="NCBI Taxonomy" id="1169540"/>
    <lineage>
        <taxon>Eukaryota</taxon>
        <taxon>Sar</taxon>
        <taxon>Alveolata</taxon>
        <taxon>Colpodellida</taxon>
        <taxon>Vitrellaceae</taxon>
        <taxon>Vitrella</taxon>
    </lineage>
</organism>
<dbReference type="InterPro" id="IPR001623">
    <property type="entry name" value="DnaJ_domain"/>
</dbReference>
<dbReference type="OrthoDB" id="442087at2759"/>